<dbReference type="InterPro" id="IPR001304">
    <property type="entry name" value="C-type_lectin-like"/>
</dbReference>
<feature type="chain" id="PRO_5038584553" description="C-type lectin domain-containing protein" evidence="2">
    <location>
        <begin position="22"/>
        <end position="156"/>
    </location>
</feature>
<feature type="domain" description="C-type lectin" evidence="3">
    <location>
        <begin position="34"/>
        <end position="152"/>
    </location>
</feature>
<keyword evidence="1" id="KW-1015">Disulfide bond</keyword>
<organism evidence="4 5">
    <name type="scientific">Hemibagrus wyckioides</name>
    <dbReference type="NCBI Taxonomy" id="337641"/>
    <lineage>
        <taxon>Eukaryota</taxon>
        <taxon>Metazoa</taxon>
        <taxon>Chordata</taxon>
        <taxon>Craniata</taxon>
        <taxon>Vertebrata</taxon>
        <taxon>Euteleostomi</taxon>
        <taxon>Actinopterygii</taxon>
        <taxon>Neopterygii</taxon>
        <taxon>Teleostei</taxon>
        <taxon>Ostariophysi</taxon>
        <taxon>Siluriformes</taxon>
        <taxon>Bagridae</taxon>
        <taxon>Hemibagrus</taxon>
    </lineage>
</organism>
<dbReference type="InterPro" id="IPR016186">
    <property type="entry name" value="C-type_lectin-like/link_sf"/>
</dbReference>
<dbReference type="PRINTS" id="PR01504">
    <property type="entry name" value="PNCREATITSAP"/>
</dbReference>
<proteinExistence type="predicted"/>
<evidence type="ECO:0000256" key="1">
    <source>
        <dbReference type="ARBA" id="ARBA00023157"/>
    </source>
</evidence>
<protein>
    <recommendedName>
        <fullName evidence="3">C-type lectin domain-containing protein</fullName>
    </recommendedName>
</protein>
<evidence type="ECO:0000313" key="5">
    <source>
        <dbReference type="Proteomes" id="UP000824219"/>
    </source>
</evidence>
<keyword evidence="5" id="KW-1185">Reference proteome</keyword>
<feature type="signal peptide" evidence="2">
    <location>
        <begin position="1"/>
        <end position="21"/>
    </location>
</feature>
<dbReference type="PROSITE" id="PS50041">
    <property type="entry name" value="C_TYPE_LECTIN_2"/>
    <property type="match status" value="1"/>
</dbReference>
<evidence type="ECO:0000313" key="4">
    <source>
        <dbReference type="EMBL" id="KAG7330527.1"/>
    </source>
</evidence>
<dbReference type="CDD" id="cd00037">
    <property type="entry name" value="CLECT"/>
    <property type="match status" value="1"/>
</dbReference>
<name>A0A9D3P104_9TELE</name>
<dbReference type="AlphaFoldDB" id="A0A9D3P104"/>
<dbReference type="SUPFAM" id="SSF56436">
    <property type="entry name" value="C-type lectin-like"/>
    <property type="match status" value="1"/>
</dbReference>
<dbReference type="EMBL" id="JAHKSW010000007">
    <property type="protein sequence ID" value="KAG7330527.1"/>
    <property type="molecule type" value="Genomic_DNA"/>
</dbReference>
<comment type="caution">
    <text evidence="4">The sequence shown here is derived from an EMBL/GenBank/DDBJ whole genome shotgun (WGS) entry which is preliminary data.</text>
</comment>
<dbReference type="OrthoDB" id="418245at2759"/>
<gene>
    <name evidence="4" type="ORF">KOW79_006749</name>
</gene>
<dbReference type="Gene3D" id="3.10.100.10">
    <property type="entry name" value="Mannose-Binding Protein A, subunit A"/>
    <property type="match status" value="1"/>
</dbReference>
<dbReference type="PROSITE" id="PS00615">
    <property type="entry name" value="C_TYPE_LECTIN_1"/>
    <property type="match status" value="1"/>
</dbReference>
<accession>A0A9D3P104</accession>
<dbReference type="Pfam" id="PF00059">
    <property type="entry name" value="Lectin_C"/>
    <property type="match status" value="1"/>
</dbReference>
<dbReference type="InterPro" id="IPR018378">
    <property type="entry name" value="C-type_lectin_CS"/>
</dbReference>
<reference evidence="4 5" key="1">
    <citation type="submission" date="2021-06" db="EMBL/GenBank/DDBJ databases">
        <title>Chromosome-level genome assembly of the red-tail catfish (Hemibagrus wyckioides).</title>
        <authorList>
            <person name="Shao F."/>
        </authorList>
    </citation>
    <scope>NUCLEOTIDE SEQUENCE [LARGE SCALE GENOMIC DNA]</scope>
    <source>
        <strain evidence="4">EC202008001</strain>
        <tissue evidence="4">Blood</tissue>
    </source>
</reference>
<evidence type="ECO:0000256" key="2">
    <source>
        <dbReference type="SAM" id="SignalP"/>
    </source>
</evidence>
<dbReference type="InterPro" id="IPR050111">
    <property type="entry name" value="C-type_lectin/snaclec_domain"/>
</dbReference>
<dbReference type="SMART" id="SM00034">
    <property type="entry name" value="CLECT"/>
    <property type="match status" value="1"/>
</dbReference>
<dbReference type="PANTHER" id="PTHR22803">
    <property type="entry name" value="MANNOSE, PHOSPHOLIPASE, LECTIN RECEPTOR RELATED"/>
    <property type="match status" value="1"/>
</dbReference>
<evidence type="ECO:0000259" key="3">
    <source>
        <dbReference type="PROSITE" id="PS50041"/>
    </source>
</evidence>
<dbReference type="InterPro" id="IPR016187">
    <property type="entry name" value="CTDL_fold"/>
</dbReference>
<sequence>MARQTEAVLLLILATAAFASATFHLRCPYGWKKYGYRCFQYQATRLNWNSAEHHCQSLGGHLVSIHNEIEYQWVKAVIRAHDHKEKPAWIGLSDCQQKYRWVWSDGNPVTFTRWNPGEPNHWFGECCVHMSFGRKKNWNDIHCHKKYPFVCARGLW</sequence>
<keyword evidence="2" id="KW-0732">Signal</keyword>
<dbReference type="Proteomes" id="UP000824219">
    <property type="component" value="Linkage Group LG07"/>
</dbReference>